<accession>A0A7W3ST74</accession>
<evidence type="ECO:0000313" key="1">
    <source>
        <dbReference type="EMBL" id="MBA9085583.1"/>
    </source>
</evidence>
<dbReference type="Proteomes" id="UP000567067">
    <property type="component" value="Unassembled WGS sequence"/>
</dbReference>
<dbReference type="AlphaFoldDB" id="A0A7W3ST74"/>
<comment type="caution">
    <text evidence="1">The sequence shown here is derived from an EMBL/GenBank/DDBJ whole genome shotgun (WGS) entry which is preliminary data.</text>
</comment>
<organism evidence="1 2">
    <name type="scientific">Fontibacillus solani</name>
    <dbReference type="NCBI Taxonomy" id="1572857"/>
    <lineage>
        <taxon>Bacteria</taxon>
        <taxon>Bacillati</taxon>
        <taxon>Bacillota</taxon>
        <taxon>Bacilli</taxon>
        <taxon>Bacillales</taxon>
        <taxon>Paenibacillaceae</taxon>
        <taxon>Fontibacillus</taxon>
    </lineage>
</organism>
<sequence>MKIDLNPYVDEAGEPITSASWLWLRQSCHKKTR</sequence>
<protein>
    <submittedName>
        <fullName evidence="1">Uncharacterized protein</fullName>
    </submittedName>
</protein>
<gene>
    <name evidence="1" type="ORF">FHR92_002050</name>
</gene>
<evidence type="ECO:0000313" key="2">
    <source>
        <dbReference type="Proteomes" id="UP000567067"/>
    </source>
</evidence>
<reference evidence="1 2" key="1">
    <citation type="submission" date="2020-08" db="EMBL/GenBank/DDBJ databases">
        <title>Genomic Encyclopedia of Type Strains, Phase III (KMG-III): the genomes of soil and plant-associated and newly described type strains.</title>
        <authorList>
            <person name="Whitman W."/>
        </authorList>
    </citation>
    <scope>NUCLEOTIDE SEQUENCE [LARGE SCALE GENOMIC DNA]</scope>
    <source>
        <strain evidence="1 2">CECT 8693</strain>
    </source>
</reference>
<keyword evidence="2" id="KW-1185">Reference proteome</keyword>
<name>A0A7W3ST74_9BACL</name>
<dbReference type="EMBL" id="JACJIP010000011">
    <property type="protein sequence ID" value="MBA9085583.1"/>
    <property type="molecule type" value="Genomic_DNA"/>
</dbReference>
<proteinExistence type="predicted"/>